<sequence>MPTLFDPIKLGAIEAPNRIFMAPLTRARSTRNHVPTPVMADYYRQRASAGLIISEATGISRQGMGWPNAPGLWTDEQIAAWKPIVKAVHDAGGRIVSQLWHMGRMVHPNFLDGELPVAASAIAAPDKAHTYEGRFDFVAPRPLEIDEIPGIIADYVQAAKNAIAIGFDGVQIHGANGYLIDSFLRDSANTRTDDYGGSIENRIRLMREVTQAVADAVGKERTGIRLSPNGNSQGTDDSNPHPLFEAAAAALSDIGIAFLELREPGPDGTFGKPSSAPVHPVIRKAFKGPLILNSDFTADSAQAALDRGDADAIAFGRPFITSPDWPARISRGLPMIPSGPAQWYGEGAAGYSDWPTVDAA</sequence>
<dbReference type="EMBL" id="SACN01000001">
    <property type="protein sequence ID" value="RVT92797.1"/>
    <property type="molecule type" value="Genomic_DNA"/>
</dbReference>
<evidence type="ECO:0000256" key="3">
    <source>
        <dbReference type="ARBA" id="ARBA00023002"/>
    </source>
</evidence>
<dbReference type="InterPro" id="IPR045247">
    <property type="entry name" value="Oye-like"/>
</dbReference>
<evidence type="ECO:0000259" key="5">
    <source>
        <dbReference type="Pfam" id="PF00724"/>
    </source>
</evidence>
<organism evidence="6 7">
    <name type="scientific">Sphingomonas crocodyli</name>
    <dbReference type="NCBI Taxonomy" id="1979270"/>
    <lineage>
        <taxon>Bacteria</taxon>
        <taxon>Pseudomonadati</taxon>
        <taxon>Pseudomonadota</taxon>
        <taxon>Alphaproteobacteria</taxon>
        <taxon>Sphingomonadales</taxon>
        <taxon>Sphingomonadaceae</taxon>
        <taxon>Sphingomonas</taxon>
    </lineage>
</organism>
<gene>
    <name evidence="6" type="ORF">EOD43_02445</name>
</gene>
<dbReference type="Pfam" id="PF00724">
    <property type="entry name" value="Oxidored_FMN"/>
    <property type="match status" value="1"/>
</dbReference>
<dbReference type="RefSeq" id="WP_127740764.1">
    <property type="nucleotide sequence ID" value="NZ_SACN01000001.1"/>
</dbReference>
<dbReference type="InterPro" id="IPR001155">
    <property type="entry name" value="OxRdtase_FMN_N"/>
</dbReference>
<dbReference type="Gene3D" id="3.20.20.70">
    <property type="entry name" value="Aldolase class I"/>
    <property type="match status" value="1"/>
</dbReference>
<evidence type="ECO:0000256" key="2">
    <source>
        <dbReference type="ARBA" id="ARBA00005979"/>
    </source>
</evidence>
<dbReference type="AlphaFoldDB" id="A0A437M543"/>
<evidence type="ECO:0000256" key="1">
    <source>
        <dbReference type="ARBA" id="ARBA00001917"/>
    </source>
</evidence>
<comment type="caution">
    <text evidence="6">The sequence shown here is derived from an EMBL/GenBank/DDBJ whole genome shotgun (WGS) entry which is preliminary data.</text>
</comment>
<keyword evidence="7" id="KW-1185">Reference proteome</keyword>
<dbReference type="PANTHER" id="PTHR22893">
    <property type="entry name" value="NADH OXIDOREDUCTASE-RELATED"/>
    <property type="match status" value="1"/>
</dbReference>
<dbReference type="GO" id="GO:0016628">
    <property type="term" value="F:oxidoreductase activity, acting on the CH-CH group of donors, NAD or NADP as acceptor"/>
    <property type="evidence" value="ECO:0007669"/>
    <property type="project" value="UniProtKB-ARBA"/>
</dbReference>
<dbReference type="GO" id="GO:0005829">
    <property type="term" value="C:cytosol"/>
    <property type="evidence" value="ECO:0007669"/>
    <property type="project" value="UniProtKB-ARBA"/>
</dbReference>
<feature type="compositionally biased region" description="Polar residues" evidence="4">
    <location>
        <begin position="228"/>
        <end position="237"/>
    </location>
</feature>
<dbReference type="FunFam" id="3.20.20.70:FF:000059">
    <property type="entry name" value="N-ethylmaleimide reductase, FMN-linked"/>
    <property type="match status" value="1"/>
</dbReference>
<reference evidence="6 7" key="1">
    <citation type="submission" date="2019-01" db="EMBL/GenBank/DDBJ databases">
        <authorList>
            <person name="Chen W.-M."/>
        </authorList>
    </citation>
    <scope>NUCLEOTIDE SEQUENCE [LARGE SCALE GENOMIC DNA]</scope>
    <source>
        <strain evidence="6 7">CCP-7</strain>
    </source>
</reference>
<dbReference type="OrthoDB" id="9804454at2"/>
<protein>
    <submittedName>
        <fullName evidence="6">Alkene reductase</fullName>
    </submittedName>
</protein>
<dbReference type="InterPro" id="IPR013785">
    <property type="entry name" value="Aldolase_TIM"/>
</dbReference>
<comment type="similarity">
    <text evidence="2">Belongs to the NADH:flavin oxidoreductase/NADH oxidase family.</text>
</comment>
<evidence type="ECO:0000313" key="7">
    <source>
        <dbReference type="Proteomes" id="UP000282971"/>
    </source>
</evidence>
<name>A0A437M543_9SPHN</name>
<dbReference type="PANTHER" id="PTHR22893:SF91">
    <property type="entry name" value="NADPH DEHYDROGENASE 2-RELATED"/>
    <property type="match status" value="1"/>
</dbReference>
<accession>A0A437M543</accession>
<dbReference type="Proteomes" id="UP000282971">
    <property type="component" value="Unassembled WGS sequence"/>
</dbReference>
<proteinExistence type="inferred from homology"/>
<feature type="region of interest" description="Disordered" evidence="4">
    <location>
        <begin position="221"/>
        <end position="241"/>
    </location>
</feature>
<evidence type="ECO:0000256" key="4">
    <source>
        <dbReference type="SAM" id="MobiDB-lite"/>
    </source>
</evidence>
<dbReference type="CDD" id="cd02933">
    <property type="entry name" value="OYE_like_FMN"/>
    <property type="match status" value="1"/>
</dbReference>
<keyword evidence="3" id="KW-0560">Oxidoreductase</keyword>
<comment type="cofactor">
    <cofactor evidence="1">
        <name>FMN</name>
        <dbReference type="ChEBI" id="CHEBI:58210"/>
    </cofactor>
</comment>
<feature type="domain" description="NADH:flavin oxidoreductase/NADH oxidase N-terminal" evidence="5">
    <location>
        <begin position="4"/>
        <end position="334"/>
    </location>
</feature>
<dbReference type="GO" id="GO:0010181">
    <property type="term" value="F:FMN binding"/>
    <property type="evidence" value="ECO:0007669"/>
    <property type="project" value="InterPro"/>
</dbReference>
<dbReference type="SUPFAM" id="SSF51395">
    <property type="entry name" value="FMN-linked oxidoreductases"/>
    <property type="match status" value="1"/>
</dbReference>
<evidence type="ECO:0000313" key="6">
    <source>
        <dbReference type="EMBL" id="RVT92797.1"/>
    </source>
</evidence>